<keyword evidence="2" id="KW-1185">Reference proteome</keyword>
<dbReference type="Proteomes" id="UP000244855">
    <property type="component" value="Unassembled WGS sequence"/>
</dbReference>
<dbReference type="AlphaFoldDB" id="A0A2V1D8F5"/>
<proteinExistence type="predicted"/>
<evidence type="ECO:0000313" key="1">
    <source>
        <dbReference type="EMBL" id="PVH94417.1"/>
    </source>
</evidence>
<organism evidence="1 2">
    <name type="scientific">Periconia macrospinosa</name>
    <dbReference type="NCBI Taxonomy" id="97972"/>
    <lineage>
        <taxon>Eukaryota</taxon>
        <taxon>Fungi</taxon>
        <taxon>Dikarya</taxon>
        <taxon>Ascomycota</taxon>
        <taxon>Pezizomycotina</taxon>
        <taxon>Dothideomycetes</taxon>
        <taxon>Pleosporomycetidae</taxon>
        <taxon>Pleosporales</taxon>
        <taxon>Massarineae</taxon>
        <taxon>Periconiaceae</taxon>
        <taxon>Periconia</taxon>
    </lineage>
</organism>
<dbReference type="EMBL" id="KZ805536">
    <property type="protein sequence ID" value="PVH94417.1"/>
    <property type="molecule type" value="Genomic_DNA"/>
</dbReference>
<evidence type="ECO:0000313" key="2">
    <source>
        <dbReference type="Proteomes" id="UP000244855"/>
    </source>
</evidence>
<gene>
    <name evidence="1" type="ORF">DM02DRAFT_618645</name>
</gene>
<accession>A0A2V1D8F5</accession>
<name>A0A2V1D8F5_9PLEO</name>
<reference evidence="1 2" key="1">
    <citation type="journal article" date="2018" name="Sci. Rep.">
        <title>Comparative genomics provides insights into the lifestyle and reveals functional heterogeneity of dark septate endophytic fungi.</title>
        <authorList>
            <person name="Knapp D.G."/>
            <person name="Nemeth J.B."/>
            <person name="Barry K."/>
            <person name="Hainaut M."/>
            <person name="Henrissat B."/>
            <person name="Johnson J."/>
            <person name="Kuo A."/>
            <person name="Lim J.H.P."/>
            <person name="Lipzen A."/>
            <person name="Nolan M."/>
            <person name="Ohm R.A."/>
            <person name="Tamas L."/>
            <person name="Grigoriev I.V."/>
            <person name="Spatafora J.W."/>
            <person name="Nagy L.G."/>
            <person name="Kovacs G.M."/>
        </authorList>
    </citation>
    <scope>NUCLEOTIDE SEQUENCE [LARGE SCALE GENOMIC DNA]</scope>
    <source>
        <strain evidence="1 2">DSE2036</strain>
    </source>
</reference>
<protein>
    <submittedName>
        <fullName evidence="1">Uncharacterized protein</fullName>
    </submittedName>
</protein>
<sequence length="56" mass="5996">MNKQTDCAAPSNYVSFLISRFAVLIPFFGSGFRLEGSAAVPQAPWGVVFEVWASGA</sequence>